<evidence type="ECO:0000256" key="8">
    <source>
        <dbReference type="ARBA" id="ARBA00023180"/>
    </source>
</evidence>
<dbReference type="Pfam" id="PF00085">
    <property type="entry name" value="Thioredoxin"/>
    <property type="match status" value="1"/>
</dbReference>
<dbReference type="PANTHER" id="PTHR22897:SF8">
    <property type="entry name" value="SULFHYDRYL OXIDASE"/>
    <property type="match status" value="1"/>
</dbReference>
<feature type="region of interest" description="Disordered" evidence="9">
    <location>
        <begin position="502"/>
        <end position="523"/>
    </location>
</feature>
<dbReference type="EMBL" id="CP126224">
    <property type="protein sequence ID" value="WIA23845.1"/>
    <property type="molecule type" value="Genomic_DNA"/>
</dbReference>
<keyword evidence="6" id="KW-0560">Oxidoreductase</keyword>
<comment type="cofactor">
    <cofactor evidence="1">
        <name>FAD</name>
        <dbReference type="ChEBI" id="CHEBI:57692"/>
    </cofactor>
</comment>
<dbReference type="InterPro" id="IPR036249">
    <property type="entry name" value="Thioredoxin-like_sf"/>
</dbReference>
<dbReference type="Proteomes" id="UP001244341">
    <property type="component" value="Chromosome 17b"/>
</dbReference>
<proteinExistence type="predicted"/>
<evidence type="ECO:0000256" key="2">
    <source>
        <dbReference type="ARBA" id="ARBA00012512"/>
    </source>
</evidence>
<dbReference type="SUPFAM" id="SSF52833">
    <property type="entry name" value="Thioredoxin-like"/>
    <property type="match status" value="1"/>
</dbReference>
<dbReference type="Gene3D" id="3.40.30.10">
    <property type="entry name" value="Glutaredoxin"/>
    <property type="match status" value="1"/>
</dbReference>
<gene>
    <name evidence="14" type="ORF">OEZ85_013504</name>
</gene>
<evidence type="ECO:0000313" key="15">
    <source>
        <dbReference type="Proteomes" id="UP001244341"/>
    </source>
</evidence>
<dbReference type="InterPro" id="IPR017905">
    <property type="entry name" value="ERV/ALR_sulphydryl_oxidase"/>
</dbReference>
<feature type="compositionally biased region" description="Low complexity" evidence="9">
    <location>
        <begin position="512"/>
        <end position="523"/>
    </location>
</feature>
<evidence type="ECO:0000256" key="7">
    <source>
        <dbReference type="ARBA" id="ARBA00023157"/>
    </source>
</evidence>
<evidence type="ECO:0000256" key="3">
    <source>
        <dbReference type="ARBA" id="ARBA00022630"/>
    </source>
</evidence>
<organism evidence="14 15">
    <name type="scientific">Tetradesmus obliquus</name>
    <name type="common">Green alga</name>
    <name type="synonym">Acutodesmus obliquus</name>
    <dbReference type="NCBI Taxonomy" id="3088"/>
    <lineage>
        <taxon>Eukaryota</taxon>
        <taxon>Viridiplantae</taxon>
        <taxon>Chlorophyta</taxon>
        <taxon>core chlorophytes</taxon>
        <taxon>Chlorophyceae</taxon>
        <taxon>CS clade</taxon>
        <taxon>Sphaeropleales</taxon>
        <taxon>Scenedesmaceae</taxon>
        <taxon>Tetradesmus</taxon>
    </lineage>
</organism>
<dbReference type="SUPFAM" id="SSF69000">
    <property type="entry name" value="FAD-dependent thiol oxidase"/>
    <property type="match status" value="1"/>
</dbReference>
<keyword evidence="7" id="KW-1015">Disulfide bond</keyword>
<protein>
    <recommendedName>
        <fullName evidence="2">thiol oxidase</fullName>
        <ecNumber evidence="2">1.8.3.2</ecNumber>
    </recommendedName>
</protein>
<keyword evidence="5" id="KW-0274">FAD</keyword>
<reference evidence="14 15" key="1">
    <citation type="submission" date="2023-05" db="EMBL/GenBank/DDBJ databases">
        <title>A 100% complete, gapless, phased diploid assembly of the Scenedesmus obliquus UTEX 3031 genome.</title>
        <authorList>
            <person name="Biondi T.C."/>
            <person name="Hanschen E.R."/>
            <person name="Kwon T."/>
            <person name="Eng W."/>
            <person name="Kruse C.P.S."/>
            <person name="Koehler S.I."/>
            <person name="Kunde Y."/>
            <person name="Gleasner C.D."/>
            <person name="You Mak K.T."/>
            <person name="Polle J."/>
            <person name="Hovde B.T."/>
            <person name="Starkenburg S.R."/>
        </authorList>
    </citation>
    <scope>NUCLEOTIDE SEQUENCE [LARGE SCALE GENOMIC DNA]</scope>
    <source>
        <strain evidence="14 15">DOE0152z</strain>
    </source>
</reference>
<evidence type="ECO:0000313" key="14">
    <source>
        <dbReference type="EMBL" id="WIA23845.1"/>
    </source>
</evidence>
<evidence type="ECO:0000256" key="5">
    <source>
        <dbReference type="ARBA" id="ARBA00022827"/>
    </source>
</evidence>
<dbReference type="PANTHER" id="PTHR22897">
    <property type="entry name" value="QUIESCIN Q6-RELATED SULFHYDRYL OXIDASE"/>
    <property type="match status" value="1"/>
</dbReference>
<dbReference type="InterPro" id="IPR017937">
    <property type="entry name" value="Thioredoxin_CS"/>
</dbReference>
<dbReference type="InterPro" id="IPR013766">
    <property type="entry name" value="Thioredoxin_domain"/>
</dbReference>
<feature type="compositionally biased region" description="Polar residues" evidence="9">
    <location>
        <begin position="582"/>
        <end position="591"/>
    </location>
</feature>
<sequence>MALLRTAAGVAVLLCLLLLPASLAQDRDTSKHVPGLDVTKATINTTLKAMPADGKVLMEFYATWCPACRAFKPEYDKVARFLASQPAGANRVVALRMDCAVDPDVCGAYQVAAYPTMFTGTAADLAAVNVAGLTKFDYGKYSRNAMGVVKFVAESFKLDLTFVDVPVAEKPLDTKQPGRGVTKVAVDLQWTNPDVQLATVQLFEAIAAQDILHSKPEQRVALTQLLQVWAATHPVLSCKTGAADAIKKLDTVWPEGKAAVKAELQGLKMCGDCAGASLCTGAAHTDAMAALAGKSTSSAAAAHPEPLNWVACKGSKPEQRGFTCALWLLFHTTAARLADADVPLFMASQRGFAYQFFQCEVCKRHYERVSDSAEAQAVKDRRGAVLWLWRAHNEVNGRLAKIEAKYGHSSTGDAAFPKVQWPTKSACPQCRLPTLEKKADERGGADGGRRTGEAQAQTDEVQWNKEEVFRFLMKWYGGEPGSGNPHDAAAAGGPAAAAAALAAAAADEESSPADSDSSSSSSSSFGSGVMLGDVINMAGVVVAVGFCYWLFRRSQRHRRGLVVAGGKSDSTAAGDTPAPWASQHSKQQHCN</sequence>
<feature type="region of interest" description="Disordered" evidence="9">
    <location>
        <begin position="434"/>
        <end position="459"/>
    </location>
</feature>
<dbReference type="CDD" id="cd02961">
    <property type="entry name" value="PDI_a_family"/>
    <property type="match status" value="1"/>
</dbReference>
<dbReference type="Pfam" id="PF04777">
    <property type="entry name" value="Evr1_Alr"/>
    <property type="match status" value="1"/>
</dbReference>
<feature type="transmembrane region" description="Helical" evidence="10">
    <location>
        <begin position="525"/>
        <end position="551"/>
    </location>
</feature>
<dbReference type="Gene3D" id="1.20.120.310">
    <property type="entry name" value="ERV/ALR sulfhydryl oxidase domain"/>
    <property type="match status" value="1"/>
</dbReference>
<keyword evidence="8" id="KW-0325">Glycoprotein</keyword>
<evidence type="ECO:0000256" key="10">
    <source>
        <dbReference type="SAM" id="Phobius"/>
    </source>
</evidence>
<keyword evidence="10" id="KW-0812">Transmembrane</keyword>
<evidence type="ECO:0000256" key="9">
    <source>
        <dbReference type="SAM" id="MobiDB-lite"/>
    </source>
</evidence>
<dbReference type="PROSITE" id="PS00194">
    <property type="entry name" value="THIOREDOXIN_1"/>
    <property type="match status" value="1"/>
</dbReference>
<evidence type="ECO:0000256" key="4">
    <source>
        <dbReference type="ARBA" id="ARBA00022729"/>
    </source>
</evidence>
<keyword evidence="3" id="KW-0285">Flavoprotein</keyword>
<evidence type="ECO:0000259" key="12">
    <source>
        <dbReference type="Pfam" id="PF00085"/>
    </source>
</evidence>
<feature type="chain" id="PRO_5047470597" description="thiol oxidase" evidence="11">
    <location>
        <begin position="25"/>
        <end position="591"/>
    </location>
</feature>
<evidence type="ECO:0000256" key="6">
    <source>
        <dbReference type="ARBA" id="ARBA00023002"/>
    </source>
</evidence>
<feature type="signal peptide" evidence="11">
    <location>
        <begin position="1"/>
        <end position="24"/>
    </location>
</feature>
<feature type="domain" description="ERV/ALR sulfhydryl oxidase" evidence="13">
    <location>
        <begin position="324"/>
        <end position="405"/>
    </location>
</feature>
<accession>A0ABY8UR80</accession>
<dbReference type="InterPro" id="IPR039798">
    <property type="entry name" value="Sulfhydryl_oxidase"/>
</dbReference>
<keyword evidence="10" id="KW-1133">Transmembrane helix</keyword>
<keyword evidence="4 11" id="KW-0732">Signal</keyword>
<keyword evidence="10" id="KW-0472">Membrane</keyword>
<dbReference type="InterPro" id="IPR036774">
    <property type="entry name" value="ERV/ALR_sulphydryl_oxid_sf"/>
</dbReference>
<dbReference type="EC" id="1.8.3.2" evidence="2"/>
<feature type="domain" description="Thioredoxin" evidence="12">
    <location>
        <begin position="39"/>
        <end position="119"/>
    </location>
</feature>
<evidence type="ECO:0000256" key="1">
    <source>
        <dbReference type="ARBA" id="ARBA00001974"/>
    </source>
</evidence>
<evidence type="ECO:0000256" key="11">
    <source>
        <dbReference type="SAM" id="SignalP"/>
    </source>
</evidence>
<keyword evidence="15" id="KW-1185">Reference proteome</keyword>
<feature type="region of interest" description="Disordered" evidence="9">
    <location>
        <begin position="566"/>
        <end position="591"/>
    </location>
</feature>
<name>A0ABY8UR80_TETOB</name>
<feature type="compositionally biased region" description="Basic and acidic residues" evidence="9">
    <location>
        <begin position="434"/>
        <end position="452"/>
    </location>
</feature>
<evidence type="ECO:0000259" key="13">
    <source>
        <dbReference type="Pfam" id="PF04777"/>
    </source>
</evidence>